<dbReference type="Gene3D" id="1.25.40.10">
    <property type="entry name" value="Tetratricopeptide repeat domain"/>
    <property type="match status" value="1"/>
</dbReference>
<evidence type="ECO:0000256" key="2">
    <source>
        <dbReference type="SAM" id="MobiDB-lite"/>
    </source>
</evidence>
<dbReference type="SUPFAM" id="SSF48452">
    <property type="entry name" value="TPR-like"/>
    <property type="match status" value="1"/>
</dbReference>
<dbReference type="InterPro" id="IPR011990">
    <property type="entry name" value="TPR-like_helical_dom_sf"/>
</dbReference>
<keyword evidence="4" id="KW-1185">Reference proteome</keyword>
<feature type="region of interest" description="Disordered" evidence="2">
    <location>
        <begin position="40"/>
        <end position="126"/>
    </location>
</feature>
<evidence type="ECO:0000256" key="1">
    <source>
        <dbReference type="PROSITE-ProRule" id="PRU00339"/>
    </source>
</evidence>
<feature type="compositionally biased region" description="Acidic residues" evidence="2">
    <location>
        <begin position="68"/>
        <end position="88"/>
    </location>
</feature>
<gene>
    <name evidence="3" type="ORF">SISNIDRAFT_494872</name>
</gene>
<protein>
    <submittedName>
        <fullName evidence="3">TPR-like protein</fullName>
    </submittedName>
</protein>
<name>A0A164VPR6_9AGAM</name>
<proteinExistence type="predicted"/>
<dbReference type="GO" id="GO:0005794">
    <property type="term" value="C:Golgi apparatus"/>
    <property type="evidence" value="ECO:0007669"/>
    <property type="project" value="TreeGrafter"/>
</dbReference>
<dbReference type="InterPro" id="IPR019734">
    <property type="entry name" value="TPR_rpt"/>
</dbReference>
<dbReference type="PANTHER" id="PTHR21581">
    <property type="entry name" value="D-ALANYL-D-ALANINE CARBOXYPEPTIDASE"/>
    <property type="match status" value="1"/>
</dbReference>
<dbReference type="OrthoDB" id="428342at2759"/>
<dbReference type="STRING" id="1314777.A0A164VPR6"/>
<evidence type="ECO:0000313" key="3">
    <source>
        <dbReference type="EMBL" id="KZS94345.1"/>
    </source>
</evidence>
<dbReference type="PROSITE" id="PS50005">
    <property type="entry name" value="TPR"/>
    <property type="match status" value="1"/>
</dbReference>
<sequence>MTSGVDDPLQRVPSPAKSTSPSALGALQGVASDSSLNRAFVTSPKDTGNFNISNYRSPDAIPGPDPFQLDDEDDDEVSSDVQGEEETGVESPEVDRVDSASPRVEISLNPSNDNPPAVSSPKKPFLNLPPAPISQLNLHSVLTPPEQDHNTIPLYVPALVKPSLFLPIPATDPLSTLLTKYISDPSRRPPRDLNGDWQNSDFHSLVMTNSWRALAEMARDKIISADPTDLNLILGLWYLRLSCLARLRLFNQTSAECNNLFAVLNAVEPPTSRKHLFDNVLAFELEVIYARLRYWAGDVYGYLDALTGLLRKCKQKATGTTDESISSMWKERAARVCLIIASQLLDMKDYSAATNMLEPLCVDNSPELRSAVACIYLQAGQLDMATQHFDAVEADPRAQQGLREMNAGMLASATGDWDEAVKIFSSAVQKDPDNGVAVNNLAVALLNTGQLQKGVEVLERALKASPSAVVSAEPFLLNLATLYELRSVTALDKKLSLLIETAKWSGDGLRTSVLKLG</sequence>
<dbReference type="AlphaFoldDB" id="A0A164VPR6"/>
<feature type="compositionally biased region" description="Polar residues" evidence="2">
    <location>
        <begin position="44"/>
        <end position="56"/>
    </location>
</feature>
<dbReference type="Pfam" id="PF14559">
    <property type="entry name" value="TPR_19"/>
    <property type="match status" value="1"/>
</dbReference>
<dbReference type="PANTHER" id="PTHR21581:SF6">
    <property type="entry name" value="TRAFFICKING PROTEIN PARTICLE COMPLEX SUBUNIT 12"/>
    <property type="match status" value="1"/>
</dbReference>
<dbReference type="Proteomes" id="UP000076722">
    <property type="component" value="Unassembled WGS sequence"/>
</dbReference>
<evidence type="ECO:0000313" key="4">
    <source>
        <dbReference type="Proteomes" id="UP000076722"/>
    </source>
</evidence>
<accession>A0A164VPR6</accession>
<keyword evidence="1" id="KW-0802">TPR repeat</keyword>
<feature type="region of interest" description="Disordered" evidence="2">
    <location>
        <begin position="1"/>
        <end position="23"/>
    </location>
</feature>
<dbReference type="SMART" id="SM00028">
    <property type="entry name" value="TPR"/>
    <property type="match status" value="3"/>
</dbReference>
<organism evidence="3 4">
    <name type="scientific">Sistotremastrum niveocremeum HHB9708</name>
    <dbReference type="NCBI Taxonomy" id="1314777"/>
    <lineage>
        <taxon>Eukaryota</taxon>
        <taxon>Fungi</taxon>
        <taxon>Dikarya</taxon>
        <taxon>Basidiomycota</taxon>
        <taxon>Agaricomycotina</taxon>
        <taxon>Agaricomycetes</taxon>
        <taxon>Sistotremastrales</taxon>
        <taxon>Sistotremastraceae</taxon>
        <taxon>Sertulicium</taxon>
        <taxon>Sertulicium niveocremeum</taxon>
    </lineage>
</organism>
<dbReference type="GO" id="GO:0030008">
    <property type="term" value="C:TRAPP complex"/>
    <property type="evidence" value="ECO:0007669"/>
    <property type="project" value="TreeGrafter"/>
</dbReference>
<reference evidence="3 4" key="1">
    <citation type="journal article" date="2016" name="Mol. Biol. Evol.">
        <title>Comparative Genomics of Early-Diverging Mushroom-Forming Fungi Provides Insights into the Origins of Lignocellulose Decay Capabilities.</title>
        <authorList>
            <person name="Nagy L.G."/>
            <person name="Riley R."/>
            <person name="Tritt A."/>
            <person name="Adam C."/>
            <person name="Daum C."/>
            <person name="Floudas D."/>
            <person name="Sun H."/>
            <person name="Yadav J.S."/>
            <person name="Pangilinan J."/>
            <person name="Larsson K.H."/>
            <person name="Matsuura K."/>
            <person name="Barry K."/>
            <person name="Labutti K."/>
            <person name="Kuo R."/>
            <person name="Ohm R.A."/>
            <person name="Bhattacharya S.S."/>
            <person name="Shirouzu T."/>
            <person name="Yoshinaga Y."/>
            <person name="Martin F.M."/>
            <person name="Grigoriev I.V."/>
            <person name="Hibbett D.S."/>
        </authorList>
    </citation>
    <scope>NUCLEOTIDE SEQUENCE [LARGE SCALE GENOMIC DNA]</scope>
    <source>
        <strain evidence="3 4">HHB9708</strain>
    </source>
</reference>
<feature type="repeat" description="TPR" evidence="1">
    <location>
        <begin position="401"/>
        <end position="434"/>
    </location>
</feature>
<dbReference type="EMBL" id="KV419404">
    <property type="protein sequence ID" value="KZS94345.1"/>
    <property type="molecule type" value="Genomic_DNA"/>
</dbReference>